<keyword evidence="1" id="KW-0472">Membrane</keyword>
<evidence type="ECO:0000313" key="2">
    <source>
        <dbReference type="EMBL" id="GFH09653.1"/>
    </source>
</evidence>
<proteinExistence type="predicted"/>
<accession>A0A699YHU3</accession>
<keyword evidence="1" id="KW-0812">Transmembrane</keyword>
<organism evidence="2 3">
    <name type="scientific">Haematococcus lacustris</name>
    <name type="common">Green alga</name>
    <name type="synonym">Haematococcus pluvialis</name>
    <dbReference type="NCBI Taxonomy" id="44745"/>
    <lineage>
        <taxon>Eukaryota</taxon>
        <taxon>Viridiplantae</taxon>
        <taxon>Chlorophyta</taxon>
        <taxon>core chlorophytes</taxon>
        <taxon>Chlorophyceae</taxon>
        <taxon>CS clade</taxon>
        <taxon>Chlamydomonadales</taxon>
        <taxon>Haematococcaceae</taxon>
        <taxon>Haematococcus</taxon>
    </lineage>
</organism>
<protein>
    <submittedName>
        <fullName evidence="2">Uncharacterized protein</fullName>
    </submittedName>
</protein>
<reference evidence="2 3" key="1">
    <citation type="submission" date="2020-02" db="EMBL/GenBank/DDBJ databases">
        <title>Draft genome sequence of Haematococcus lacustris strain NIES-144.</title>
        <authorList>
            <person name="Morimoto D."/>
            <person name="Nakagawa S."/>
            <person name="Yoshida T."/>
            <person name="Sawayama S."/>
        </authorList>
    </citation>
    <scope>NUCLEOTIDE SEQUENCE [LARGE SCALE GENOMIC DNA]</scope>
    <source>
        <strain evidence="2 3">NIES-144</strain>
    </source>
</reference>
<dbReference type="Proteomes" id="UP000485058">
    <property type="component" value="Unassembled WGS sequence"/>
</dbReference>
<comment type="caution">
    <text evidence="2">The sequence shown here is derived from an EMBL/GenBank/DDBJ whole genome shotgun (WGS) entry which is preliminary data.</text>
</comment>
<feature type="transmembrane region" description="Helical" evidence="1">
    <location>
        <begin position="137"/>
        <end position="156"/>
    </location>
</feature>
<keyword evidence="3" id="KW-1185">Reference proteome</keyword>
<name>A0A699YHU3_HAELA</name>
<dbReference type="EMBL" id="BLLF01000251">
    <property type="protein sequence ID" value="GFH09653.1"/>
    <property type="molecule type" value="Genomic_DNA"/>
</dbReference>
<dbReference type="PANTHER" id="PTHR33645:SF2">
    <property type="entry name" value="FAMILY PROTEIN, PUTATIVE (DUF3754)-RELATED"/>
    <property type="match status" value="1"/>
</dbReference>
<dbReference type="InterPro" id="IPR022227">
    <property type="entry name" value="DUF3754"/>
</dbReference>
<feature type="non-terminal residue" evidence="2">
    <location>
        <position position="1"/>
    </location>
</feature>
<feature type="non-terminal residue" evidence="2">
    <location>
        <position position="199"/>
    </location>
</feature>
<evidence type="ECO:0000256" key="1">
    <source>
        <dbReference type="SAM" id="Phobius"/>
    </source>
</evidence>
<dbReference type="AlphaFoldDB" id="A0A699YHU3"/>
<dbReference type="PANTHER" id="PTHR33645">
    <property type="entry name" value="AMINOPEPTIDASE (DUF3754)"/>
    <property type="match status" value="1"/>
</dbReference>
<sequence length="199" mass="22019">AGCPSPAAQVEESSRLRPLLLRKVALREALGSDPLRANVNQLLRKLLQPVQLQEPTLKAAAAKELLRGALAPDAPVTAPRARPPVHIRIYRDLPLPTWQLSMPDKRLQFRPLDLLRTDTFALVGLVALLAQARYDSLLLDLVTLLSASVFVLRIALGFKRMDDRYRNQVAEVLRGKTIASDATALEYLATSAALQQFKQ</sequence>
<evidence type="ECO:0000313" key="3">
    <source>
        <dbReference type="Proteomes" id="UP000485058"/>
    </source>
</evidence>
<dbReference type="Pfam" id="PF12576">
    <property type="entry name" value="DUF3754"/>
    <property type="match status" value="1"/>
</dbReference>
<gene>
    <name evidence="2" type="ORF">HaLaN_04834</name>
</gene>
<keyword evidence="1" id="KW-1133">Transmembrane helix</keyword>